<feature type="region of interest" description="Disordered" evidence="10">
    <location>
        <begin position="120"/>
        <end position="144"/>
    </location>
</feature>
<evidence type="ECO:0000256" key="8">
    <source>
        <dbReference type="ARBA" id="ARBA00023274"/>
    </source>
</evidence>
<proteinExistence type="inferred from homology"/>
<accession>T1J0P8</accession>
<dbReference type="GO" id="GO:0008312">
    <property type="term" value="F:7S RNA binding"/>
    <property type="evidence" value="ECO:0007669"/>
    <property type="project" value="InterPro"/>
</dbReference>
<evidence type="ECO:0000313" key="12">
    <source>
        <dbReference type="Proteomes" id="UP000014500"/>
    </source>
</evidence>
<dbReference type="Proteomes" id="UP000014500">
    <property type="component" value="Unassembled WGS sequence"/>
</dbReference>
<reference evidence="11" key="2">
    <citation type="submission" date="2015-02" db="UniProtKB">
        <authorList>
            <consortium name="EnsemblMetazoa"/>
        </authorList>
    </citation>
    <scope>IDENTIFICATION</scope>
</reference>
<keyword evidence="12" id="KW-1185">Reference proteome</keyword>
<dbReference type="PhylomeDB" id="T1J0P8"/>
<reference evidence="12" key="1">
    <citation type="submission" date="2011-05" db="EMBL/GenBank/DDBJ databases">
        <authorList>
            <person name="Richards S.R."/>
            <person name="Qu J."/>
            <person name="Jiang H."/>
            <person name="Jhangiani S.N."/>
            <person name="Agravi P."/>
            <person name="Goodspeed R."/>
            <person name="Gross S."/>
            <person name="Mandapat C."/>
            <person name="Jackson L."/>
            <person name="Mathew T."/>
            <person name="Pu L."/>
            <person name="Thornton R."/>
            <person name="Saada N."/>
            <person name="Wilczek-Boney K.B."/>
            <person name="Lee S."/>
            <person name="Kovar C."/>
            <person name="Wu Y."/>
            <person name="Scherer S.E."/>
            <person name="Worley K.C."/>
            <person name="Muzny D.M."/>
            <person name="Gibbs R."/>
        </authorList>
    </citation>
    <scope>NUCLEOTIDE SEQUENCE</scope>
    <source>
        <strain evidence="12">Brora</strain>
    </source>
</reference>
<dbReference type="InterPro" id="IPR002778">
    <property type="entry name" value="Signal_recog_particle_SRP19"/>
</dbReference>
<dbReference type="eggNOG" id="KOG3198">
    <property type="taxonomic scope" value="Eukaryota"/>
</dbReference>
<keyword evidence="4" id="KW-0963">Cytoplasm</keyword>
<evidence type="ECO:0000256" key="6">
    <source>
        <dbReference type="ARBA" id="ARBA00023135"/>
    </source>
</evidence>
<dbReference type="PANTHER" id="PTHR17453">
    <property type="entry name" value="SIGNAL RECOGNITION PARTICLE 19 KD PROTEIN"/>
    <property type="match status" value="1"/>
</dbReference>
<dbReference type="EMBL" id="JH431739">
    <property type="status" value="NOT_ANNOTATED_CDS"/>
    <property type="molecule type" value="Genomic_DNA"/>
</dbReference>
<sequence>MLHTWSPEKKYSDKERWICVYPAYFNSKKTLAEGRRLPKEKCIENPNCQEIKDVLTAAGVSIVIEQNKMYPRDPNRDPNTKGRIRINLKNDDGSFVNPEFNSKTSILIYCADMIPKLKSRQLRTGTEQSQQSGAKKSKGKKGKR</sequence>
<evidence type="ECO:0000313" key="11">
    <source>
        <dbReference type="EnsemblMetazoa" id="SMAR007104-PA"/>
    </source>
</evidence>
<organism evidence="11 12">
    <name type="scientific">Strigamia maritima</name>
    <name type="common">European centipede</name>
    <name type="synonym">Geophilus maritimus</name>
    <dbReference type="NCBI Taxonomy" id="126957"/>
    <lineage>
        <taxon>Eukaryota</taxon>
        <taxon>Metazoa</taxon>
        <taxon>Ecdysozoa</taxon>
        <taxon>Arthropoda</taxon>
        <taxon>Myriapoda</taxon>
        <taxon>Chilopoda</taxon>
        <taxon>Pleurostigmophora</taxon>
        <taxon>Geophilomorpha</taxon>
        <taxon>Linotaeniidae</taxon>
        <taxon>Strigamia</taxon>
    </lineage>
</organism>
<dbReference type="OMA" id="QMERWIC"/>
<dbReference type="GO" id="GO:0005786">
    <property type="term" value="C:signal recognition particle, endoplasmic reticulum targeting"/>
    <property type="evidence" value="ECO:0007669"/>
    <property type="project" value="UniProtKB-KW"/>
</dbReference>
<keyword evidence="7" id="KW-0539">Nucleus</keyword>
<feature type="compositionally biased region" description="Basic residues" evidence="10">
    <location>
        <begin position="135"/>
        <end position="144"/>
    </location>
</feature>
<dbReference type="SUPFAM" id="SSF69695">
    <property type="entry name" value="SRP19"/>
    <property type="match status" value="1"/>
</dbReference>
<dbReference type="Gene3D" id="3.30.56.30">
    <property type="entry name" value="Signal recognition particle, SRP19-like subunit"/>
    <property type="match status" value="1"/>
</dbReference>
<comment type="subcellular location">
    <subcellularLocation>
        <location evidence="1">Cytoplasm</location>
    </subcellularLocation>
    <subcellularLocation>
        <location evidence="2">Nucleus</location>
        <location evidence="2">Nucleolus</location>
    </subcellularLocation>
</comment>
<dbReference type="InterPro" id="IPR036521">
    <property type="entry name" value="SRP19-like_sf"/>
</dbReference>
<dbReference type="FunFam" id="3.30.56.30:FF:000002">
    <property type="entry name" value="Signal recognition particle 19kDa"/>
    <property type="match status" value="1"/>
</dbReference>
<dbReference type="AlphaFoldDB" id="T1J0P8"/>
<evidence type="ECO:0000256" key="7">
    <source>
        <dbReference type="ARBA" id="ARBA00023242"/>
    </source>
</evidence>
<dbReference type="GO" id="GO:0005730">
    <property type="term" value="C:nucleolus"/>
    <property type="evidence" value="ECO:0007669"/>
    <property type="project" value="UniProtKB-SubCell"/>
</dbReference>
<evidence type="ECO:0000256" key="3">
    <source>
        <dbReference type="ARBA" id="ARBA00008910"/>
    </source>
</evidence>
<evidence type="ECO:0000256" key="5">
    <source>
        <dbReference type="ARBA" id="ARBA00022884"/>
    </source>
</evidence>
<comment type="function">
    <text evidence="9">Component of the signal recognition particle (SRP) complex, a ribonucleoprotein complex that mediates the cotranslational targeting of secretory and membrane proteins to the endoplasmic reticulum (ER). Binds directly to 7SL RNA. Mediates binding of SRP54 to the SRP complex.</text>
</comment>
<evidence type="ECO:0008006" key="13">
    <source>
        <dbReference type="Google" id="ProtNLM"/>
    </source>
</evidence>
<dbReference type="EnsemblMetazoa" id="SMAR007104-RA">
    <property type="protein sequence ID" value="SMAR007104-PA"/>
    <property type="gene ID" value="SMAR007104"/>
</dbReference>
<dbReference type="PANTHER" id="PTHR17453:SF0">
    <property type="entry name" value="SIGNAL RECOGNITION PARTICLE 19 KDA PROTEIN"/>
    <property type="match status" value="1"/>
</dbReference>
<dbReference type="STRING" id="126957.T1J0P8"/>
<keyword evidence="6" id="KW-0733">Signal recognition particle</keyword>
<dbReference type="HOGENOM" id="CLU_064201_2_0_1"/>
<keyword evidence="5" id="KW-0694">RNA-binding</keyword>
<keyword evidence="8" id="KW-0687">Ribonucleoprotein</keyword>
<evidence type="ECO:0000256" key="4">
    <source>
        <dbReference type="ARBA" id="ARBA00022490"/>
    </source>
</evidence>
<comment type="similarity">
    <text evidence="3">Belongs to the SRP19 family.</text>
</comment>
<protein>
    <recommendedName>
        <fullName evidence="13">Signal recognition particle 19 kDa protein</fullName>
    </recommendedName>
</protein>
<evidence type="ECO:0000256" key="10">
    <source>
        <dbReference type="SAM" id="MobiDB-lite"/>
    </source>
</evidence>
<evidence type="ECO:0000256" key="9">
    <source>
        <dbReference type="ARBA" id="ARBA00045518"/>
    </source>
</evidence>
<dbReference type="Pfam" id="PF01922">
    <property type="entry name" value="SRP19"/>
    <property type="match status" value="1"/>
</dbReference>
<name>T1J0P8_STRMM</name>
<evidence type="ECO:0000256" key="2">
    <source>
        <dbReference type="ARBA" id="ARBA00004604"/>
    </source>
</evidence>
<evidence type="ECO:0000256" key="1">
    <source>
        <dbReference type="ARBA" id="ARBA00004496"/>
    </source>
</evidence>
<dbReference type="GO" id="GO:0006617">
    <property type="term" value="P:SRP-dependent cotranslational protein targeting to membrane, signal sequence recognition"/>
    <property type="evidence" value="ECO:0007669"/>
    <property type="project" value="TreeGrafter"/>
</dbReference>